<proteinExistence type="predicted"/>
<dbReference type="OrthoDB" id="3981028at2759"/>
<name>A0A9P7K3E1_9AGAR</name>
<evidence type="ECO:0000313" key="2">
    <source>
        <dbReference type="Proteomes" id="UP000717328"/>
    </source>
</evidence>
<sequence>MSTTTSTVTKASYSSQISLKGMIPTTITVPTPPISTTTATLRTLYSRAARAFLLRDIPLTHSLIESAFAVIDSPDVIPDALADHRRKWDILRITLESTVYSSASSHDTLPESLQENQIQSPQSLLYALHARSIALFSPAVEKFNASSAYLPSQVLITLVYSSLRLDCPDFSRIIIEDWLSKRDTSLQASRDGEGTGGGYEKILELYCLQVLPKLDQWDYAQDFLEYEGELSSISREVRLATL</sequence>
<dbReference type="Proteomes" id="UP000717328">
    <property type="component" value="Unassembled WGS sequence"/>
</dbReference>
<dbReference type="AlphaFoldDB" id="A0A9P7K3E1"/>
<reference evidence="1" key="1">
    <citation type="submission" date="2021-02" db="EMBL/GenBank/DDBJ databases">
        <authorList>
            <person name="Nieuwenhuis M."/>
            <person name="Van De Peppel L.J.J."/>
        </authorList>
    </citation>
    <scope>NUCLEOTIDE SEQUENCE</scope>
    <source>
        <strain evidence="1">D49</strain>
    </source>
</reference>
<dbReference type="EMBL" id="JABCKI010006258">
    <property type="protein sequence ID" value="KAG5634830.1"/>
    <property type="molecule type" value="Genomic_DNA"/>
</dbReference>
<organism evidence="1 2">
    <name type="scientific">Sphagnurus paluster</name>
    <dbReference type="NCBI Taxonomy" id="117069"/>
    <lineage>
        <taxon>Eukaryota</taxon>
        <taxon>Fungi</taxon>
        <taxon>Dikarya</taxon>
        <taxon>Basidiomycota</taxon>
        <taxon>Agaricomycotina</taxon>
        <taxon>Agaricomycetes</taxon>
        <taxon>Agaricomycetidae</taxon>
        <taxon>Agaricales</taxon>
        <taxon>Tricholomatineae</taxon>
        <taxon>Lyophyllaceae</taxon>
        <taxon>Sphagnurus</taxon>
    </lineage>
</organism>
<gene>
    <name evidence="1" type="ORF">H0H81_000568</name>
</gene>
<evidence type="ECO:0000313" key="1">
    <source>
        <dbReference type="EMBL" id="KAG5634830.1"/>
    </source>
</evidence>
<keyword evidence="2" id="KW-1185">Reference proteome</keyword>
<protein>
    <submittedName>
        <fullName evidence="1">Uncharacterized protein</fullName>
    </submittedName>
</protein>
<reference evidence="1" key="2">
    <citation type="submission" date="2021-10" db="EMBL/GenBank/DDBJ databases">
        <title>Phylogenomics reveals ancestral predisposition of the termite-cultivated fungus Termitomyces towards a domesticated lifestyle.</title>
        <authorList>
            <person name="Auxier B."/>
            <person name="Grum-Grzhimaylo A."/>
            <person name="Cardenas M.E."/>
            <person name="Lodge J.D."/>
            <person name="Laessoe T."/>
            <person name="Pedersen O."/>
            <person name="Smith M.E."/>
            <person name="Kuyper T.W."/>
            <person name="Franco-Molano E.A."/>
            <person name="Baroni T.J."/>
            <person name="Aanen D.K."/>
        </authorList>
    </citation>
    <scope>NUCLEOTIDE SEQUENCE</scope>
    <source>
        <strain evidence="1">D49</strain>
    </source>
</reference>
<comment type="caution">
    <text evidence="1">The sequence shown here is derived from an EMBL/GenBank/DDBJ whole genome shotgun (WGS) entry which is preliminary data.</text>
</comment>
<accession>A0A9P7K3E1</accession>